<dbReference type="EMBL" id="JAVFWL010000006">
    <property type="protein sequence ID" value="KAK6765331.1"/>
    <property type="molecule type" value="Genomic_DNA"/>
</dbReference>
<organism evidence="1 2">
    <name type="scientific">Necator americanus</name>
    <name type="common">Human hookworm</name>
    <dbReference type="NCBI Taxonomy" id="51031"/>
    <lineage>
        <taxon>Eukaryota</taxon>
        <taxon>Metazoa</taxon>
        <taxon>Ecdysozoa</taxon>
        <taxon>Nematoda</taxon>
        <taxon>Chromadorea</taxon>
        <taxon>Rhabditida</taxon>
        <taxon>Rhabditina</taxon>
        <taxon>Rhabditomorpha</taxon>
        <taxon>Strongyloidea</taxon>
        <taxon>Ancylostomatidae</taxon>
        <taxon>Bunostominae</taxon>
        <taxon>Necator</taxon>
    </lineage>
</organism>
<name>A0ABR1ETZ7_NECAM</name>
<evidence type="ECO:0000313" key="2">
    <source>
        <dbReference type="Proteomes" id="UP001303046"/>
    </source>
</evidence>
<proteinExistence type="predicted"/>
<evidence type="ECO:0000313" key="1">
    <source>
        <dbReference type="EMBL" id="KAK6765331.1"/>
    </source>
</evidence>
<protein>
    <submittedName>
        <fullName evidence="1">Uncharacterized protein</fullName>
    </submittedName>
</protein>
<accession>A0ABR1ETZ7</accession>
<sequence length="151" mass="17271">MHCNYTPDSCHFEPTIVSLRVSKFSRTKLADTVVEKCIRYNPKRKFVESYSCASRGLPNVDYKKFRVELLQQLGFKARIQTVVDSVMTTDPFKSPETFAFACEAIKVSRSIVFCEIFVCDIQQKNRSENCFFSEVVLKLEGSAVNVLDICD</sequence>
<reference evidence="1 2" key="1">
    <citation type="submission" date="2023-08" db="EMBL/GenBank/DDBJ databases">
        <title>A Necator americanus chromosomal reference genome.</title>
        <authorList>
            <person name="Ilik V."/>
            <person name="Petrzelkova K.J."/>
            <person name="Pardy F."/>
            <person name="Fuh T."/>
            <person name="Niatou-Singa F.S."/>
            <person name="Gouil Q."/>
            <person name="Baker L."/>
            <person name="Ritchie M.E."/>
            <person name="Jex A.R."/>
            <person name="Gazzola D."/>
            <person name="Li H."/>
            <person name="Toshio Fujiwara R."/>
            <person name="Zhan B."/>
            <person name="Aroian R.V."/>
            <person name="Pafco B."/>
            <person name="Schwarz E.M."/>
        </authorList>
    </citation>
    <scope>NUCLEOTIDE SEQUENCE [LARGE SCALE GENOMIC DNA]</scope>
    <source>
        <strain evidence="1 2">Aroian</strain>
        <tissue evidence="1">Whole animal</tissue>
    </source>
</reference>
<keyword evidence="2" id="KW-1185">Reference proteome</keyword>
<comment type="caution">
    <text evidence="1">The sequence shown here is derived from an EMBL/GenBank/DDBJ whole genome shotgun (WGS) entry which is preliminary data.</text>
</comment>
<gene>
    <name evidence="1" type="primary">Necator_chrX.g25476</name>
    <name evidence="1" type="ORF">RB195_025310</name>
</gene>
<dbReference type="Proteomes" id="UP001303046">
    <property type="component" value="Unassembled WGS sequence"/>
</dbReference>